<protein>
    <submittedName>
        <fullName evidence="1">Uncharacterized protein</fullName>
    </submittedName>
</protein>
<organism evidence="1 2">
    <name type="scientific">Eiseniibacteriota bacterium</name>
    <dbReference type="NCBI Taxonomy" id="2212470"/>
    <lineage>
        <taxon>Bacteria</taxon>
        <taxon>Candidatus Eiseniibacteriota</taxon>
    </lineage>
</organism>
<evidence type="ECO:0000313" key="2">
    <source>
        <dbReference type="Proteomes" id="UP000319771"/>
    </source>
</evidence>
<dbReference type="EMBL" id="VBPB01000182">
    <property type="protein sequence ID" value="TMQ71141.1"/>
    <property type="molecule type" value="Genomic_DNA"/>
</dbReference>
<dbReference type="Proteomes" id="UP000319771">
    <property type="component" value="Unassembled WGS sequence"/>
</dbReference>
<accession>A0A538U5H8</accession>
<gene>
    <name evidence="1" type="ORF">E6K81_10860</name>
</gene>
<proteinExistence type="predicted"/>
<reference evidence="1 2" key="1">
    <citation type="journal article" date="2019" name="Nat. Microbiol.">
        <title>Mediterranean grassland soil C-N compound turnover is dependent on rainfall and depth, and is mediated by genomically divergent microorganisms.</title>
        <authorList>
            <person name="Diamond S."/>
            <person name="Andeer P.F."/>
            <person name="Li Z."/>
            <person name="Crits-Christoph A."/>
            <person name="Burstein D."/>
            <person name="Anantharaman K."/>
            <person name="Lane K.R."/>
            <person name="Thomas B.C."/>
            <person name="Pan C."/>
            <person name="Northen T.R."/>
            <person name="Banfield J.F."/>
        </authorList>
    </citation>
    <scope>NUCLEOTIDE SEQUENCE [LARGE SCALE GENOMIC DNA]</scope>
    <source>
        <strain evidence="1">WS_11</strain>
    </source>
</reference>
<sequence>MCWRSVDSTRARVSADRVLRFLRGDAAAGTPARSKVRAGLGDFARAIGNVARRGAKTPRG</sequence>
<evidence type="ECO:0000313" key="1">
    <source>
        <dbReference type="EMBL" id="TMQ71141.1"/>
    </source>
</evidence>
<comment type="caution">
    <text evidence="1">The sequence shown here is derived from an EMBL/GenBank/DDBJ whole genome shotgun (WGS) entry which is preliminary data.</text>
</comment>
<dbReference type="AlphaFoldDB" id="A0A538U5H8"/>
<name>A0A538U5H8_UNCEI</name>